<keyword evidence="1" id="KW-0812">Transmembrane</keyword>
<sequence>MTAGRGTRAVRAAVFAVVCVLLAALGHAVMSGTPVPRWAMAAGCAATAAAAWAPTRRERGLGAVTAATVAVQTLLHSGFSLAQAMEGAAAPGGRSSAVDSWLGHVTSGLLGTLHPVGGTAASAGHGHAGHAPDSAALAHGAVGMDPLGMDPLGMAAAHVLAALICGLWLAHGERAAFRVLRAAASRLAAPLRLPLSVPLPTPRPPRSRRFRDHAVRAPRRLLLVYATPLRGPPS</sequence>
<keyword evidence="3" id="KW-1185">Reference proteome</keyword>
<dbReference type="EMBL" id="JARWBG010000003">
    <property type="protein sequence ID" value="MDH2388075.1"/>
    <property type="molecule type" value="Genomic_DNA"/>
</dbReference>
<evidence type="ECO:0000256" key="1">
    <source>
        <dbReference type="SAM" id="Phobius"/>
    </source>
</evidence>
<dbReference type="Proteomes" id="UP001223144">
    <property type="component" value="Unassembled WGS sequence"/>
</dbReference>
<keyword evidence="1" id="KW-1133">Transmembrane helix</keyword>
<dbReference type="RefSeq" id="WP_279926374.1">
    <property type="nucleotide sequence ID" value="NZ_JARWBG010000003.1"/>
</dbReference>
<accession>A0ABT6HIF3</accession>
<organism evidence="2 3">
    <name type="scientific">Streptomyces chengmaiensis</name>
    <dbReference type="NCBI Taxonomy" id="3040919"/>
    <lineage>
        <taxon>Bacteria</taxon>
        <taxon>Bacillati</taxon>
        <taxon>Actinomycetota</taxon>
        <taxon>Actinomycetes</taxon>
        <taxon>Kitasatosporales</taxon>
        <taxon>Streptomycetaceae</taxon>
        <taxon>Streptomyces</taxon>
    </lineage>
</organism>
<evidence type="ECO:0000313" key="2">
    <source>
        <dbReference type="EMBL" id="MDH2388075.1"/>
    </source>
</evidence>
<feature type="transmembrane region" description="Helical" evidence="1">
    <location>
        <begin position="152"/>
        <end position="171"/>
    </location>
</feature>
<reference evidence="2 3" key="1">
    <citation type="submission" date="2023-04" db="EMBL/GenBank/DDBJ databases">
        <title>Streptomyces chengmaiensis sp. nov. isolated from the stem of mangrove plant in Hainan.</title>
        <authorList>
            <person name="Huang X."/>
            <person name="Zhou S."/>
            <person name="Chu X."/>
            <person name="Xie Y."/>
            <person name="Lin Y."/>
        </authorList>
    </citation>
    <scope>NUCLEOTIDE SEQUENCE [LARGE SCALE GENOMIC DNA]</scope>
    <source>
        <strain evidence="2 3">HNM0663</strain>
    </source>
</reference>
<gene>
    <name evidence="2" type="ORF">QCN29_04585</name>
</gene>
<proteinExistence type="predicted"/>
<protein>
    <recommendedName>
        <fullName evidence="4">Integral-membrane protein</fullName>
    </recommendedName>
</protein>
<evidence type="ECO:0000313" key="3">
    <source>
        <dbReference type="Proteomes" id="UP001223144"/>
    </source>
</evidence>
<keyword evidence="1" id="KW-0472">Membrane</keyword>
<name>A0ABT6HIF3_9ACTN</name>
<comment type="caution">
    <text evidence="2">The sequence shown here is derived from an EMBL/GenBank/DDBJ whole genome shotgun (WGS) entry which is preliminary data.</text>
</comment>
<evidence type="ECO:0008006" key="4">
    <source>
        <dbReference type="Google" id="ProtNLM"/>
    </source>
</evidence>